<evidence type="ECO:0000313" key="2">
    <source>
        <dbReference type="Proteomes" id="UP000299102"/>
    </source>
</evidence>
<organism evidence="1 2">
    <name type="scientific">Eumeta variegata</name>
    <name type="common">Bagworm moth</name>
    <name type="synonym">Eumeta japonica</name>
    <dbReference type="NCBI Taxonomy" id="151549"/>
    <lineage>
        <taxon>Eukaryota</taxon>
        <taxon>Metazoa</taxon>
        <taxon>Ecdysozoa</taxon>
        <taxon>Arthropoda</taxon>
        <taxon>Hexapoda</taxon>
        <taxon>Insecta</taxon>
        <taxon>Pterygota</taxon>
        <taxon>Neoptera</taxon>
        <taxon>Endopterygota</taxon>
        <taxon>Lepidoptera</taxon>
        <taxon>Glossata</taxon>
        <taxon>Ditrysia</taxon>
        <taxon>Tineoidea</taxon>
        <taxon>Psychidae</taxon>
        <taxon>Oiketicinae</taxon>
        <taxon>Eumeta</taxon>
    </lineage>
</organism>
<sequence length="106" mass="11919">MIARKQFLAQHKIPVHREREICELCCRSRLEEVYHSFMDPKRGDVHSFVYLISHGAVDNHKKRGSLLQSEAVTPALLFESSSSAASHECRDTRCSSSAVFSGSARV</sequence>
<dbReference type="EMBL" id="BGZK01001876">
    <property type="protein sequence ID" value="GBP87680.1"/>
    <property type="molecule type" value="Genomic_DNA"/>
</dbReference>
<evidence type="ECO:0000313" key="1">
    <source>
        <dbReference type="EMBL" id="GBP87680.1"/>
    </source>
</evidence>
<protein>
    <submittedName>
        <fullName evidence="1">Uncharacterized protein</fullName>
    </submittedName>
</protein>
<name>A0A4C1ZIL3_EUMVA</name>
<dbReference type="AlphaFoldDB" id="A0A4C1ZIL3"/>
<accession>A0A4C1ZIL3</accession>
<comment type="caution">
    <text evidence="1">The sequence shown here is derived from an EMBL/GenBank/DDBJ whole genome shotgun (WGS) entry which is preliminary data.</text>
</comment>
<proteinExistence type="predicted"/>
<gene>
    <name evidence="1" type="ORF">EVAR_60412_1</name>
</gene>
<keyword evidence="2" id="KW-1185">Reference proteome</keyword>
<dbReference type="Proteomes" id="UP000299102">
    <property type="component" value="Unassembled WGS sequence"/>
</dbReference>
<reference evidence="1 2" key="1">
    <citation type="journal article" date="2019" name="Commun. Biol.">
        <title>The bagworm genome reveals a unique fibroin gene that provides high tensile strength.</title>
        <authorList>
            <person name="Kono N."/>
            <person name="Nakamura H."/>
            <person name="Ohtoshi R."/>
            <person name="Tomita M."/>
            <person name="Numata K."/>
            <person name="Arakawa K."/>
        </authorList>
    </citation>
    <scope>NUCLEOTIDE SEQUENCE [LARGE SCALE GENOMIC DNA]</scope>
</reference>